<reference evidence="11" key="1">
    <citation type="submission" date="2020-03" db="EMBL/GenBank/DDBJ databases">
        <title>Site-based positive gene gene selection in Geosmithia morbida across the United States reveals a broad range of putative effectors and factors for local host and environmental adapation.</title>
        <authorList>
            <person name="Onufrak A."/>
            <person name="Murdoch R.W."/>
            <person name="Gazis R."/>
            <person name="Huff M."/>
            <person name="Staton M."/>
            <person name="Klingeman W."/>
            <person name="Hadziabdic D."/>
        </authorList>
    </citation>
    <scope>NUCLEOTIDE SEQUENCE</scope>
    <source>
        <strain evidence="11">1262</strain>
    </source>
</reference>
<dbReference type="GO" id="GO:0009820">
    <property type="term" value="P:alkaloid metabolic process"/>
    <property type="evidence" value="ECO:0007669"/>
    <property type="project" value="UniProtKB-KW"/>
</dbReference>
<dbReference type="Proteomes" id="UP000749293">
    <property type="component" value="Unassembled WGS sequence"/>
</dbReference>
<comment type="caution">
    <text evidence="11">The sequence shown here is derived from an EMBL/GenBank/DDBJ whole genome shotgun (WGS) entry which is preliminary data.</text>
</comment>
<dbReference type="GO" id="GO:0008168">
    <property type="term" value="F:methyltransferase activity"/>
    <property type="evidence" value="ECO:0007669"/>
    <property type="project" value="UniProtKB-KW"/>
</dbReference>
<evidence type="ECO:0000256" key="8">
    <source>
        <dbReference type="ARBA" id="ARBA00039094"/>
    </source>
</evidence>
<comment type="pathway">
    <text evidence="1">Alkaloid biosynthesis; ergot alkaloid biosynthesis.</text>
</comment>
<protein>
    <recommendedName>
        <fullName evidence="8">4-dimethylallyltryptophan N-methyltransferase</fullName>
        <ecNumber evidence="8">2.1.1.261</ecNumber>
    </recommendedName>
</protein>
<dbReference type="PIRSF" id="PIRSF018005">
    <property type="entry name" value="UCP018005"/>
    <property type="match status" value="1"/>
</dbReference>
<dbReference type="PANTHER" id="PTHR43397:SF1">
    <property type="entry name" value="ERGOTHIONEINE BIOSYNTHESIS PROTEIN 1"/>
    <property type="match status" value="1"/>
</dbReference>
<evidence type="ECO:0000313" key="11">
    <source>
        <dbReference type="EMBL" id="KAF4125637.1"/>
    </source>
</evidence>
<dbReference type="InterPro" id="IPR029063">
    <property type="entry name" value="SAM-dependent_MTases_sf"/>
</dbReference>
<keyword evidence="7" id="KW-0949">S-adenosyl-L-methionine</keyword>
<dbReference type="AlphaFoldDB" id="A0A9P4YZZ1"/>
<dbReference type="InterPro" id="IPR019257">
    <property type="entry name" value="MeTrfase_dom"/>
</dbReference>
<evidence type="ECO:0000256" key="5">
    <source>
        <dbReference type="ARBA" id="ARBA00022603"/>
    </source>
</evidence>
<gene>
    <name evidence="11" type="ORF">GMORB2_0881</name>
</gene>
<evidence type="ECO:0000256" key="1">
    <source>
        <dbReference type="ARBA" id="ARBA00005107"/>
    </source>
</evidence>
<comment type="catalytic activity">
    <reaction evidence="9">
        <text>4-(3-methylbut-2-enyl)-L-tryptophan + S-adenosyl-L-methionine = 4-(3-methylbut-2-enyl)-L-abrine + S-adenosyl-L-homocysteine + H(+)</text>
        <dbReference type="Rhea" id="RHEA:34435"/>
        <dbReference type="ChEBI" id="CHEBI:15378"/>
        <dbReference type="ChEBI" id="CHEBI:57856"/>
        <dbReference type="ChEBI" id="CHEBI:58209"/>
        <dbReference type="ChEBI" id="CHEBI:59789"/>
        <dbReference type="ChEBI" id="CHEBI:67248"/>
        <dbReference type="EC" id="2.1.1.261"/>
    </reaction>
</comment>
<feature type="domain" description="Histidine-specific methyltransferase SAM-dependent" evidence="10">
    <location>
        <begin position="41"/>
        <end position="336"/>
    </location>
</feature>
<sequence>MSSFRIPDHGEVLDIGGSTMMATVEDSLRATIEAPYDPSAKPTLPDELLYDDVGLPIWNKIIFTPEFYQTHDEIAMFDQNGLEIVARTQPGVTMIDLGAGDTRKVQHLLAAFEESGTEATYLALDISRTSLECSIKYLKDQHSAKDSVVKCAALWGTFEDGLEWVQRIRGPRLFLSLGSVLCNDPWPEALSKVRSWAGILRPGDMLFVGMDAHLVPQDSDKVWRSYHSCDDLYREFWLNGFDHANRLAGETWFREEDWDFLAELEYPTRHRFFLRAKHGFRFGQTGRRVEKGEEIDWFDSHKYSQSDVEIMFEKANLSASNIWQAPNSEFRQYLVKLKGREDQRGDADSAVSGID</sequence>
<dbReference type="InterPro" id="IPR051128">
    <property type="entry name" value="EgtD_Methyltrsf_superfamily"/>
</dbReference>
<evidence type="ECO:0000256" key="2">
    <source>
        <dbReference type="ARBA" id="ARBA00008361"/>
    </source>
</evidence>
<accession>A0A9P4YZZ1</accession>
<dbReference type="EC" id="2.1.1.261" evidence="8"/>
<dbReference type="NCBIfam" id="TIGR03439">
    <property type="entry name" value="methyl_EasF"/>
    <property type="match status" value="1"/>
</dbReference>
<dbReference type="RefSeq" id="XP_035324289.1">
    <property type="nucleotide sequence ID" value="XM_035462865.1"/>
</dbReference>
<dbReference type="InterPro" id="IPR017804">
    <property type="entry name" value="MeTrfase_EgtD-like"/>
</dbReference>
<dbReference type="OrthoDB" id="659at2759"/>
<evidence type="ECO:0000256" key="6">
    <source>
        <dbReference type="ARBA" id="ARBA00022679"/>
    </source>
</evidence>
<comment type="similarity">
    <text evidence="2">Belongs to the methyltransferase superfamily.</text>
</comment>
<keyword evidence="4" id="KW-0017">Alkaloid metabolism</keyword>
<dbReference type="Gene3D" id="3.40.50.150">
    <property type="entry name" value="Vaccinia Virus protein VP39"/>
    <property type="match status" value="1"/>
</dbReference>
<evidence type="ECO:0000256" key="9">
    <source>
        <dbReference type="ARBA" id="ARBA00049425"/>
    </source>
</evidence>
<keyword evidence="6" id="KW-0808">Transferase</keyword>
<evidence type="ECO:0000259" key="10">
    <source>
        <dbReference type="Pfam" id="PF10017"/>
    </source>
</evidence>
<comment type="subunit">
    <text evidence="3">Homodimer.</text>
</comment>
<dbReference type="InterPro" id="IPR017805">
    <property type="entry name" value="SAM_MeTrfase_EasF-type_put"/>
</dbReference>
<dbReference type="GO" id="GO:0032259">
    <property type="term" value="P:methylation"/>
    <property type="evidence" value="ECO:0007669"/>
    <property type="project" value="UniProtKB-KW"/>
</dbReference>
<evidence type="ECO:0000256" key="7">
    <source>
        <dbReference type="ARBA" id="ARBA00022691"/>
    </source>
</evidence>
<evidence type="ECO:0000313" key="12">
    <source>
        <dbReference type="Proteomes" id="UP000749293"/>
    </source>
</evidence>
<evidence type="ECO:0000256" key="3">
    <source>
        <dbReference type="ARBA" id="ARBA00011738"/>
    </source>
</evidence>
<proteinExistence type="inferred from homology"/>
<dbReference type="EMBL" id="JAANYQ010000002">
    <property type="protein sequence ID" value="KAF4125637.1"/>
    <property type="molecule type" value="Genomic_DNA"/>
</dbReference>
<evidence type="ECO:0000256" key="4">
    <source>
        <dbReference type="ARBA" id="ARBA00022589"/>
    </source>
</evidence>
<dbReference type="SUPFAM" id="SSF53335">
    <property type="entry name" value="S-adenosyl-L-methionine-dependent methyltransferases"/>
    <property type="match status" value="1"/>
</dbReference>
<dbReference type="Pfam" id="PF10017">
    <property type="entry name" value="Methyltransf_33"/>
    <property type="match status" value="1"/>
</dbReference>
<name>A0A9P4YZZ1_9HYPO</name>
<dbReference type="PANTHER" id="PTHR43397">
    <property type="entry name" value="ERGOTHIONEINE BIOSYNTHESIS PROTEIN 1"/>
    <property type="match status" value="1"/>
</dbReference>
<dbReference type="GeneID" id="55967111"/>
<keyword evidence="12" id="KW-1185">Reference proteome</keyword>
<organism evidence="11 12">
    <name type="scientific">Geosmithia morbida</name>
    <dbReference type="NCBI Taxonomy" id="1094350"/>
    <lineage>
        <taxon>Eukaryota</taxon>
        <taxon>Fungi</taxon>
        <taxon>Dikarya</taxon>
        <taxon>Ascomycota</taxon>
        <taxon>Pezizomycotina</taxon>
        <taxon>Sordariomycetes</taxon>
        <taxon>Hypocreomycetidae</taxon>
        <taxon>Hypocreales</taxon>
        <taxon>Bionectriaceae</taxon>
        <taxon>Geosmithia</taxon>
    </lineage>
</organism>
<keyword evidence="5" id="KW-0489">Methyltransferase</keyword>